<feature type="domain" description="MAE-28990/MAE-18760-like HEPN" evidence="1">
    <location>
        <begin position="10"/>
        <end position="218"/>
    </location>
</feature>
<gene>
    <name evidence="2" type="ORF">WMO64_05345</name>
</gene>
<accession>A0ABV1E6F1</accession>
<reference evidence="2 3" key="1">
    <citation type="submission" date="2024-03" db="EMBL/GenBank/DDBJ databases">
        <title>Human intestinal bacterial collection.</title>
        <authorList>
            <person name="Pauvert C."/>
            <person name="Hitch T.C.A."/>
            <person name="Clavel T."/>
        </authorList>
    </citation>
    <scope>NUCLEOTIDE SEQUENCE [LARGE SCALE GENOMIC DNA]</scope>
    <source>
        <strain evidence="2 3">CLA-AP-H29</strain>
    </source>
</reference>
<dbReference type="Proteomes" id="UP001464378">
    <property type="component" value="Unassembled WGS sequence"/>
</dbReference>
<protein>
    <submittedName>
        <fullName evidence="2">MAE_28990/MAE_18760 family HEPN-like nuclease</fullName>
    </submittedName>
</protein>
<keyword evidence="3" id="KW-1185">Reference proteome</keyword>
<evidence type="ECO:0000313" key="2">
    <source>
        <dbReference type="EMBL" id="MEQ2442887.1"/>
    </source>
</evidence>
<evidence type="ECO:0000259" key="1">
    <source>
        <dbReference type="Pfam" id="PF18737"/>
    </source>
</evidence>
<evidence type="ECO:0000313" key="3">
    <source>
        <dbReference type="Proteomes" id="UP001464378"/>
    </source>
</evidence>
<dbReference type="EMBL" id="JBBMFK010000006">
    <property type="protein sequence ID" value="MEQ2442887.1"/>
    <property type="molecule type" value="Genomic_DNA"/>
</dbReference>
<dbReference type="InterPro" id="IPR040788">
    <property type="entry name" value="HEPN_MAE_28990"/>
</dbReference>
<comment type="caution">
    <text evidence="2">The sequence shown here is derived from an EMBL/GenBank/DDBJ whole genome shotgun (WGS) entry which is preliminary data.</text>
</comment>
<sequence>MITTHEVFGDRKNEIEFYYSVMVDIDDETKNALNTIDNQRFFRIMKSNFLLMLYNLVEATFTTGMLEIYEQLERENCSYGAVIDEIQNIWRDYKIKEIYKPESGLTTYTNRVRNIVLDITQNTPLALTKGMLGVNGNLNAKQIKDICDRHRIRYQVTDDRQVLEKVKKKRNSLAHGDESFSHCARDLTLTDLETIKDTVIQFIQEILTGMEKYCDEKQFLRHA</sequence>
<organism evidence="2 3">
    <name type="scientific">Pseudoflavonifractor intestinihominis</name>
    <dbReference type="NCBI Taxonomy" id="3133171"/>
    <lineage>
        <taxon>Bacteria</taxon>
        <taxon>Bacillati</taxon>
        <taxon>Bacillota</taxon>
        <taxon>Clostridia</taxon>
        <taxon>Eubacteriales</taxon>
        <taxon>Oscillospiraceae</taxon>
        <taxon>Pseudoflavonifractor</taxon>
    </lineage>
</organism>
<dbReference type="Pfam" id="PF18737">
    <property type="entry name" value="HEPN_MAE_28990"/>
    <property type="match status" value="1"/>
</dbReference>
<dbReference type="RefSeq" id="WP_204883337.1">
    <property type="nucleotide sequence ID" value="NZ_JBBMFK010000006.1"/>
</dbReference>
<name>A0ABV1E6F1_9FIRM</name>
<proteinExistence type="predicted"/>